<evidence type="ECO:0000256" key="4">
    <source>
        <dbReference type="ARBA" id="ARBA00011802"/>
    </source>
</evidence>
<keyword evidence="13" id="KW-1015">Disulfide bond</keyword>
<keyword evidence="14" id="KW-0325">Glycoprotein</keyword>
<name>A0A699Z858_HAELA</name>
<keyword evidence="11" id="KW-0560">Oxidoreductase</keyword>
<evidence type="ECO:0000313" key="18">
    <source>
        <dbReference type="Proteomes" id="UP000485058"/>
    </source>
</evidence>
<protein>
    <submittedName>
        <fullName evidence="17">Endoplasmic reticulum oxidoreductin 1</fullName>
    </submittedName>
</protein>
<dbReference type="PANTHER" id="PTHR12613">
    <property type="entry name" value="ERO1-RELATED"/>
    <property type="match status" value="1"/>
</dbReference>
<comment type="cofactor">
    <cofactor evidence="1">
        <name>FAD</name>
        <dbReference type="ChEBI" id="CHEBI:57692"/>
    </cofactor>
</comment>
<dbReference type="InterPro" id="IPR007266">
    <property type="entry name" value="Ero1"/>
</dbReference>
<dbReference type="GO" id="GO:0015035">
    <property type="term" value="F:protein-disulfide reductase activity"/>
    <property type="evidence" value="ECO:0007669"/>
    <property type="project" value="InterPro"/>
</dbReference>
<keyword evidence="15" id="KW-0676">Redox-active center</keyword>
<evidence type="ECO:0000313" key="17">
    <source>
        <dbReference type="EMBL" id="GFH18351.1"/>
    </source>
</evidence>
<evidence type="ECO:0000256" key="16">
    <source>
        <dbReference type="SAM" id="MobiDB-lite"/>
    </source>
</evidence>
<reference evidence="17 18" key="1">
    <citation type="submission" date="2020-02" db="EMBL/GenBank/DDBJ databases">
        <title>Draft genome sequence of Haematococcus lacustris strain NIES-144.</title>
        <authorList>
            <person name="Morimoto D."/>
            <person name="Nakagawa S."/>
            <person name="Yoshida T."/>
            <person name="Sawayama S."/>
        </authorList>
    </citation>
    <scope>NUCLEOTIDE SEQUENCE [LARGE SCALE GENOMIC DNA]</scope>
    <source>
        <strain evidence="17 18">NIES-144</strain>
    </source>
</reference>
<evidence type="ECO:0000256" key="14">
    <source>
        <dbReference type="ARBA" id="ARBA00023180"/>
    </source>
</evidence>
<accession>A0A699Z858</accession>
<dbReference type="Pfam" id="PF04137">
    <property type="entry name" value="ERO1"/>
    <property type="match status" value="1"/>
</dbReference>
<keyword evidence="6" id="KW-0285">Flavoprotein</keyword>
<keyword evidence="9" id="KW-0274">FAD</keyword>
<evidence type="ECO:0000256" key="13">
    <source>
        <dbReference type="ARBA" id="ARBA00023157"/>
    </source>
</evidence>
<evidence type="ECO:0000256" key="11">
    <source>
        <dbReference type="ARBA" id="ARBA00023002"/>
    </source>
</evidence>
<feature type="compositionally biased region" description="Low complexity" evidence="16">
    <location>
        <begin position="113"/>
        <end position="128"/>
    </location>
</feature>
<evidence type="ECO:0000256" key="12">
    <source>
        <dbReference type="ARBA" id="ARBA00023136"/>
    </source>
</evidence>
<evidence type="ECO:0000256" key="10">
    <source>
        <dbReference type="ARBA" id="ARBA00022982"/>
    </source>
</evidence>
<keyword evidence="8" id="KW-0256">Endoplasmic reticulum</keyword>
<dbReference type="AlphaFoldDB" id="A0A699Z858"/>
<dbReference type="GO" id="GO:0071949">
    <property type="term" value="F:FAD binding"/>
    <property type="evidence" value="ECO:0007669"/>
    <property type="project" value="InterPro"/>
</dbReference>
<keyword evidence="18" id="KW-1185">Reference proteome</keyword>
<keyword evidence="10" id="KW-0249">Electron transport</keyword>
<evidence type="ECO:0000256" key="6">
    <source>
        <dbReference type="ARBA" id="ARBA00022630"/>
    </source>
</evidence>
<keyword evidence="12" id="KW-0472">Membrane</keyword>
<dbReference type="PANTHER" id="PTHR12613:SF0">
    <property type="entry name" value="ERO1-LIKE PROTEIN"/>
    <property type="match status" value="1"/>
</dbReference>
<sequence>MGRSACSPTALYRLISGMHSSITTSIIQNYYNETSGQWGPNMPFFRARFGSPAAQPYLDNLHFTLLYTLQAVLQAKPQLLSSELATGEPESDKTTHLMLEQLLAMRAPPSGPTAPAAETLPAAPASTPQEGLDFSVPQLQATLHNISRLMDCVGCEKCKVHGKLNILGLATAIRLHAVLNLLAKLSESVET</sequence>
<dbReference type="Proteomes" id="UP000485058">
    <property type="component" value="Unassembled WGS sequence"/>
</dbReference>
<evidence type="ECO:0000256" key="5">
    <source>
        <dbReference type="ARBA" id="ARBA00022448"/>
    </source>
</evidence>
<evidence type="ECO:0000256" key="7">
    <source>
        <dbReference type="ARBA" id="ARBA00022729"/>
    </source>
</evidence>
<gene>
    <name evidence="17" type="ORF">HaLaN_15144</name>
</gene>
<comment type="caution">
    <text evidence="17">The sequence shown here is derived from an EMBL/GenBank/DDBJ whole genome shotgun (WGS) entry which is preliminary data.</text>
</comment>
<comment type="similarity">
    <text evidence="3">Belongs to the EROs family.</text>
</comment>
<feature type="non-terminal residue" evidence="17">
    <location>
        <position position="1"/>
    </location>
</feature>
<evidence type="ECO:0000256" key="9">
    <source>
        <dbReference type="ARBA" id="ARBA00022827"/>
    </source>
</evidence>
<proteinExistence type="inferred from homology"/>
<evidence type="ECO:0000256" key="8">
    <source>
        <dbReference type="ARBA" id="ARBA00022824"/>
    </source>
</evidence>
<dbReference type="GO" id="GO:0034975">
    <property type="term" value="P:protein folding in endoplasmic reticulum"/>
    <property type="evidence" value="ECO:0007669"/>
    <property type="project" value="InterPro"/>
</dbReference>
<organism evidence="17 18">
    <name type="scientific">Haematococcus lacustris</name>
    <name type="common">Green alga</name>
    <name type="synonym">Haematococcus pluvialis</name>
    <dbReference type="NCBI Taxonomy" id="44745"/>
    <lineage>
        <taxon>Eukaryota</taxon>
        <taxon>Viridiplantae</taxon>
        <taxon>Chlorophyta</taxon>
        <taxon>core chlorophytes</taxon>
        <taxon>Chlorophyceae</taxon>
        <taxon>CS clade</taxon>
        <taxon>Chlamydomonadales</taxon>
        <taxon>Haematococcaceae</taxon>
        <taxon>Haematococcus</taxon>
    </lineage>
</organism>
<keyword evidence="5" id="KW-0813">Transport</keyword>
<feature type="non-terminal residue" evidence="17">
    <location>
        <position position="191"/>
    </location>
</feature>
<comment type="subcellular location">
    <subcellularLocation>
        <location evidence="2">Endoplasmic reticulum membrane</location>
        <topology evidence="2">Peripheral membrane protein</topology>
        <orientation evidence="2">Lumenal side</orientation>
    </subcellularLocation>
</comment>
<evidence type="ECO:0000256" key="2">
    <source>
        <dbReference type="ARBA" id="ARBA00004367"/>
    </source>
</evidence>
<comment type="subunit">
    <text evidence="4">May function both as a monomer and a homodimer.</text>
</comment>
<dbReference type="EMBL" id="BLLF01001289">
    <property type="protein sequence ID" value="GFH18351.1"/>
    <property type="molecule type" value="Genomic_DNA"/>
</dbReference>
<evidence type="ECO:0000256" key="15">
    <source>
        <dbReference type="ARBA" id="ARBA00023284"/>
    </source>
</evidence>
<dbReference type="InterPro" id="IPR037192">
    <property type="entry name" value="ERO1-like_sf"/>
</dbReference>
<dbReference type="GO" id="GO:0016972">
    <property type="term" value="F:thiol oxidase activity"/>
    <property type="evidence" value="ECO:0007669"/>
    <property type="project" value="InterPro"/>
</dbReference>
<dbReference type="GO" id="GO:0005789">
    <property type="term" value="C:endoplasmic reticulum membrane"/>
    <property type="evidence" value="ECO:0007669"/>
    <property type="project" value="UniProtKB-SubCell"/>
</dbReference>
<keyword evidence="7" id="KW-0732">Signal</keyword>
<evidence type="ECO:0000256" key="1">
    <source>
        <dbReference type="ARBA" id="ARBA00001974"/>
    </source>
</evidence>
<feature type="region of interest" description="Disordered" evidence="16">
    <location>
        <begin position="108"/>
        <end position="129"/>
    </location>
</feature>
<evidence type="ECO:0000256" key="3">
    <source>
        <dbReference type="ARBA" id="ARBA00008277"/>
    </source>
</evidence>
<dbReference type="SUPFAM" id="SSF110019">
    <property type="entry name" value="ERO1-like"/>
    <property type="match status" value="1"/>
</dbReference>